<dbReference type="InParanoid" id="M7X8M8"/>
<dbReference type="Proteomes" id="UP000010953">
    <property type="component" value="Unassembled WGS sequence"/>
</dbReference>
<gene>
    <name evidence="1" type="ORF">C943_04629</name>
</gene>
<proteinExistence type="predicted"/>
<comment type="caution">
    <text evidence="1">The sequence shown here is derived from an EMBL/GenBank/DDBJ whole genome shotgun (WGS) entry which is preliminary data.</text>
</comment>
<reference evidence="1" key="1">
    <citation type="submission" date="2013-01" db="EMBL/GenBank/DDBJ databases">
        <title>Genome assembly of Mariniradius saccharolyticus AK6.</title>
        <authorList>
            <person name="Vaidya B."/>
            <person name="Khatri I."/>
            <person name="Tanuku N.R.S."/>
            <person name="Subramanian S."/>
            <person name="Pinnaka A."/>
        </authorList>
    </citation>
    <scope>NUCLEOTIDE SEQUENCE [LARGE SCALE GENOMIC DNA]</scope>
    <source>
        <strain evidence="1">AK6</strain>
    </source>
</reference>
<keyword evidence="2" id="KW-1185">Reference proteome</keyword>
<organism evidence="1 2">
    <name type="scientific">Mariniradius saccharolyticus AK6</name>
    <dbReference type="NCBI Taxonomy" id="1239962"/>
    <lineage>
        <taxon>Bacteria</taxon>
        <taxon>Pseudomonadati</taxon>
        <taxon>Bacteroidota</taxon>
        <taxon>Cytophagia</taxon>
        <taxon>Cytophagales</taxon>
        <taxon>Cyclobacteriaceae</taxon>
        <taxon>Mariniradius</taxon>
    </lineage>
</organism>
<dbReference type="EMBL" id="AMZY02000009">
    <property type="protein sequence ID" value="EMS33750.1"/>
    <property type="molecule type" value="Genomic_DNA"/>
</dbReference>
<name>M7X8M8_9BACT</name>
<evidence type="ECO:0000313" key="1">
    <source>
        <dbReference type="EMBL" id="EMS33750.1"/>
    </source>
</evidence>
<protein>
    <submittedName>
        <fullName evidence="1">Uncharacterized protein</fullName>
    </submittedName>
</protein>
<dbReference type="AlphaFoldDB" id="M7X8M8"/>
<sequence>MGVAKNGTKIGIFSSIGFFYERLLRGTNAEILRPNVDSFPVAPIYKPIFWNPLACLKRKIPADWAGILVFYFLWIN</sequence>
<accession>M7X8M8</accession>
<evidence type="ECO:0000313" key="2">
    <source>
        <dbReference type="Proteomes" id="UP000010953"/>
    </source>
</evidence>